<proteinExistence type="inferred from homology"/>
<comment type="similarity">
    <text evidence="1">Belongs to the UPF0282 family.</text>
</comment>
<dbReference type="Gene3D" id="3.60.15.10">
    <property type="entry name" value="Ribonuclease Z/Hydroxyacylglutathione hydrolase-like"/>
    <property type="match status" value="1"/>
</dbReference>
<evidence type="ECO:0000313" key="2">
    <source>
        <dbReference type="EMBL" id="HGQ18443.1"/>
    </source>
</evidence>
<dbReference type="AlphaFoldDB" id="A0A7J3JRJ8"/>
<organism evidence="2">
    <name type="scientific">Ignisphaera aggregans</name>
    <dbReference type="NCBI Taxonomy" id="334771"/>
    <lineage>
        <taxon>Archaea</taxon>
        <taxon>Thermoproteota</taxon>
        <taxon>Thermoprotei</taxon>
        <taxon>Desulfurococcales</taxon>
        <taxon>Desulfurococcaceae</taxon>
        <taxon>Ignisphaera</taxon>
    </lineage>
</organism>
<comment type="caution">
    <text evidence="2">The sequence shown here is derived from an EMBL/GenBank/DDBJ whole genome shotgun (WGS) entry which is preliminary data.</text>
</comment>
<dbReference type="PANTHER" id="PTHR43546:SF4">
    <property type="entry name" value="UPF0282 PROTEIN MJ1629"/>
    <property type="match status" value="1"/>
</dbReference>
<evidence type="ECO:0000256" key="1">
    <source>
        <dbReference type="HAMAP-Rule" id="MF_01406"/>
    </source>
</evidence>
<dbReference type="PANTHER" id="PTHR43546">
    <property type="entry name" value="UPF0173 METAL-DEPENDENT HYDROLASE MJ1163-RELATED"/>
    <property type="match status" value="1"/>
</dbReference>
<dbReference type="EMBL" id="DTBZ01000104">
    <property type="protein sequence ID" value="HGQ18443.1"/>
    <property type="molecule type" value="Genomic_DNA"/>
</dbReference>
<name>A0A7J3JRJ8_9CREN</name>
<dbReference type="PIRSF" id="PIRSF004944">
    <property type="entry name" value="UCP004944_hydrls"/>
    <property type="match status" value="1"/>
</dbReference>
<sequence length="312" mass="35968">MFLKLIAFESLGVRSQATYIQTSDTSIFIDPSAALAPRRYNLPPHKIEALRLLEVFGSISSFIQDSEYVIITHYHYDHHDPGRFIDIDIYRNRTFLVKDPHHYINLSQKMRADRFLKIVKERSRKVRIADGSAIDVGRTQILFSHPLPHGENNRLGYVLSLCIKDKDSAILFTSDIEGGPLDDHLQIFKICSPRIAIIDGPPTYLLNYSYSMNSFERSLQFLRLFSRISELETIILDHHICRELNYLDKISRVIEDFIKAGKRIVNAANFMGIEPRFLEARRRELYSREPANGINILKSNIRSSDVELGDAD</sequence>
<dbReference type="InterPro" id="IPR014426">
    <property type="entry name" value="UPF0282_hydrls"/>
</dbReference>
<dbReference type="InterPro" id="IPR050114">
    <property type="entry name" value="UPF0173_UPF0282_UlaG_hydrolase"/>
</dbReference>
<dbReference type="HAMAP" id="MF_01406">
    <property type="entry name" value="UPF0282"/>
    <property type="match status" value="1"/>
</dbReference>
<accession>A0A7J3JRJ8</accession>
<dbReference type="InterPro" id="IPR036866">
    <property type="entry name" value="RibonucZ/Hydroxyglut_hydro"/>
</dbReference>
<dbReference type="NCBIfam" id="NF003287">
    <property type="entry name" value="PRK04286.1-1"/>
    <property type="match status" value="1"/>
</dbReference>
<protein>
    <recommendedName>
        <fullName evidence="1">UPF0282 protein ENU30_05665</fullName>
    </recommendedName>
</protein>
<reference evidence="2" key="1">
    <citation type="journal article" date="2020" name="mSystems">
        <title>Genome- and Community-Level Interaction Insights into Carbon Utilization and Element Cycling Functions of Hydrothermarchaeota in Hydrothermal Sediment.</title>
        <authorList>
            <person name="Zhou Z."/>
            <person name="Liu Y."/>
            <person name="Xu W."/>
            <person name="Pan J."/>
            <person name="Luo Z.H."/>
            <person name="Li M."/>
        </authorList>
    </citation>
    <scope>NUCLEOTIDE SEQUENCE [LARGE SCALE GENOMIC DNA]</scope>
    <source>
        <strain evidence="2">SpSt-657</strain>
    </source>
</reference>
<gene>
    <name evidence="2" type="ORF">ENU30_05665</name>
</gene>
<dbReference type="SUPFAM" id="SSF56281">
    <property type="entry name" value="Metallo-hydrolase/oxidoreductase"/>
    <property type="match status" value="1"/>
</dbReference>